<comment type="caution">
    <text evidence="1">The sequence shown here is derived from an EMBL/GenBank/DDBJ whole genome shotgun (WGS) entry which is preliminary data.</text>
</comment>
<accession>A0AAP0Q4L6</accession>
<protein>
    <submittedName>
        <fullName evidence="1">Uncharacterized protein</fullName>
    </submittedName>
</protein>
<organism evidence="1 2">
    <name type="scientific">Stephania cephalantha</name>
    <dbReference type="NCBI Taxonomy" id="152367"/>
    <lineage>
        <taxon>Eukaryota</taxon>
        <taxon>Viridiplantae</taxon>
        <taxon>Streptophyta</taxon>
        <taxon>Embryophyta</taxon>
        <taxon>Tracheophyta</taxon>
        <taxon>Spermatophyta</taxon>
        <taxon>Magnoliopsida</taxon>
        <taxon>Ranunculales</taxon>
        <taxon>Menispermaceae</taxon>
        <taxon>Menispermoideae</taxon>
        <taxon>Cissampelideae</taxon>
        <taxon>Stephania</taxon>
    </lineage>
</organism>
<evidence type="ECO:0000313" key="1">
    <source>
        <dbReference type="EMBL" id="KAK9167215.1"/>
    </source>
</evidence>
<keyword evidence="2" id="KW-1185">Reference proteome</keyword>
<reference evidence="1 2" key="1">
    <citation type="submission" date="2024-01" db="EMBL/GenBank/DDBJ databases">
        <title>Genome assemblies of Stephania.</title>
        <authorList>
            <person name="Yang L."/>
        </authorList>
    </citation>
    <scope>NUCLEOTIDE SEQUENCE [LARGE SCALE GENOMIC DNA]</scope>
    <source>
        <strain evidence="1">JXDWG</strain>
        <tissue evidence="1">Leaf</tissue>
    </source>
</reference>
<name>A0AAP0Q4L6_9MAGN</name>
<gene>
    <name evidence="1" type="ORF">Scep_002406</name>
</gene>
<dbReference type="Proteomes" id="UP001419268">
    <property type="component" value="Unassembled WGS sequence"/>
</dbReference>
<sequence>MNNITKDYEERLNGVTNDYEKRMNSVTKDLDEFRTSMELFQKLFSQGDLSPTLENYPNYNEGKLPFEVFDQTMSYKFCK</sequence>
<evidence type="ECO:0000313" key="2">
    <source>
        <dbReference type="Proteomes" id="UP001419268"/>
    </source>
</evidence>
<dbReference type="AlphaFoldDB" id="A0AAP0Q4L6"/>
<dbReference type="EMBL" id="JBBNAG010000001">
    <property type="protein sequence ID" value="KAK9167215.1"/>
    <property type="molecule type" value="Genomic_DNA"/>
</dbReference>
<proteinExistence type="predicted"/>